<name>A0A9D2KE56_9BACE</name>
<dbReference type="EMBL" id="DXAV01000059">
    <property type="protein sequence ID" value="HIZ91896.1"/>
    <property type="molecule type" value="Genomic_DNA"/>
</dbReference>
<reference evidence="5" key="2">
    <citation type="submission" date="2021-04" db="EMBL/GenBank/DDBJ databases">
        <authorList>
            <person name="Gilroy R."/>
        </authorList>
    </citation>
    <scope>NUCLEOTIDE SEQUENCE</scope>
    <source>
        <strain evidence="5">CHK118-2852</strain>
    </source>
</reference>
<feature type="domain" description="Heparinase II/III-like C-terminal" evidence="2">
    <location>
        <begin position="502"/>
        <end position="615"/>
    </location>
</feature>
<sequence>MKPGELNQAVKLLLVLIISSYGLGTSASDVRLKIYPMVNRAQIKERITKYEWGRKYLDQSHKNVDKYVNIHVNDPEWIISRIQMYWKKKYTTPVVIGAHYAYAKGEAPVPTVRYTGGRDWATDYSTPKLEQIKPYMDYRDDEIYLQNNKKPGKPWEWVPNSKTAQQIESINVSIMDKAMESAFIYWLTNDKKYARFSKDIFMKYIEGMYYREAPITEKDHRNSHLLGLTSFEVIHEHIVIPMTLCYDFLYSYLKKSDVDFDMVHYVFQRFADQIIKNGVANNNWSIFQARFVTYLALLLDENAAYTNGKGKEYYINTILNENSIRQTALRDVCNTYDQQTGIWNESCGYAVNVTKDLLEVLFLIDGLDNKNILKDFTIVEKAAWATFEYLLPNNRTTAFGDSGYALLPFSTFESLLSFYRKYGEKQKEEQLTAVLTQQINAGLYERDNSVSLYRLFNYIDELLPVMPDTYSLYSNAFYAPNVNLFIQRNGMNKESGLACVNSGTGYNHHHQNGINMELYGKGFPLGVDPGRGTSYWVSDHTDYYGKAVSHNTVVIDGISSNNSRRLQPGEKSEVHKLLFYYPEINKKDAGKMHKLSYADNQYMEEKTNSMQRRLTGIVRTGENSGYFVDIFRSHKMSGGDKMHDYFYHNLGQSLELFDLDNNKINLQKTEELSSQEGVVKGYDFFTNKRKALFDKDFRGVFNLDIDGQPSVCMDVWMKGYDGRSIYVVDSPKSLKGLKDVLPPSQEDLVIPTLIVRQEGEAWHRPFVAVYEPYMKQDGKSIKNVDFVRLNNKESIAIDVIMTDNSSDLILNNIKKNDLIEIKDKDISFCGIYGVVSVKDKKAGCLFMGEGNKIDYKLYSVRSISGYTTALIKIVEKGLFVDTNNNVEVQVPFEGKTKLHYQDKDGKRMEIEGEIQLVGKEKVVRFVLPKLENTELELS</sequence>
<dbReference type="Gene3D" id="2.70.98.70">
    <property type="match status" value="1"/>
</dbReference>
<dbReference type="SUPFAM" id="SSF48230">
    <property type="entry name" value="Chondroitin AC/alginate lyase"/>
    <property type="match status" value="1"/>
</dbReference>
<evidence type="ECO:0000256" key="1">
    <source>
        <dbReference type="ARBA" id="ARBA00004196"/>
    </source>
</evidence>
<dbReference type="InterPro" id="IPR058849">
    <property type="entry name" value="Ulvan_lyase_2nd"/>
</dbReference>
<dbReference type="GO" id="GO:0030313">
    <property type="term" value="C:cell envelope"/>
    <property type="evidence" value="ECO:0007669"/>
    <property type="project" value="UniProtKB-SubCell"/>
</dbReference>
<evidence type="ECO:0000259" key="4">
    <source>
        <dbReference type="Pfam" id="PF26377"/>
    </source>
</evidence>
<dbReference type="Pfam" id="PF26374">
    <property type="entry name" value="Ulvan_lyaseC"/>
    <property type="match status" value="1"/>
</dbReference>
<comment type="caution">
    <text evidence="5">The sequence shown here is derived from an EMBL/GenBank/DDBJ whole genome shotgun (WGS) entry which is preliminary data.</text>
</comment>
<proteinExistence type="predicted"/>
<evidence type="ECO:0000313" key="5">
    <source>
        <dbReference type="EMBL" id="HIZ91896.1"/>
    </source>
</evidence>
<feature type="domain" description="Endo-acting ulvan lyase 2nd" evidence="4">
    <location>
        <begin position="340"/>
        <end position="451"/>
    </location>
</feature>
<evidence type="ECO:0000259" key="3">
    <source>
        <dbReference type="Pfam" id="PF26374"/>
    </source>
</evidence>
<dbReference type="InterPro" id="IPR058848">
    <property type="entry name" value="Ulvan_lyase_C"/>
</dbReference>
<dbReference type="Pfam" id="PF07940">
    <property type="entry name" value="Hepar_II_III_C"/>
    <property type="match status" value="1"/>
</dbReference>
<reference evidence="5" key="1">
    <citation type="journal article" date="2021" name="PeerJ">
        <title>Extensive microbial diversity within the chicken gut microbiome revealed by metagenomics and culture.</title>
        <authorList>
            <person name="Gilroy R."/>
            <person name="Ravi A."/>
            <person name="Getino M."/>
            <person name="Pursley I."/>
            <person name="Horton D.L."/>
            <person name="Alikhan N.F."/>
            <person name="Baker D."/>
            <person name="Gharbi K."/>
            <person name="Hall N."/>
            <person name="Watson M."/>
            <person name="Adriaenssens E.M."/>
            <person name="Foster-Nyarko E."/>
            <person name="Jarju S."/>
            <person name="Secka A."/>
            <person name="Antonio M."/>
            <person name="Oren A."/>
            <person name="Chaudhuri R.R."/>
            <person name="La Ragione R."/>
            <person name="Hildebrand F."/>
            <person name="Pallen M.J."/>
        </authorList>
    </citation>
    <scope>NUCLEOTIDE SEQUENCE</scope>
    <source>
        <strain evidence="5">CHK118-2852</strain>
    </source>
</reference>
<evidence type="ECO:0000259" key="2">
    <source>
        <dbReference type="Pfam" id="PF07940"/>
    </source>
</evidence>
<organism evidence="5 6">
    <name type="scientific">Candidatus Bacteroides merdavium</name>
    <dbReference type="NCBI Taxonomy" id="2838472"/>
    <lineage>
        <taxon>Bacteria</taxon>
        <taxon>Pseudomonadati</taxon>
        <taxon>Bacteroidota</taxon>
        <taxon>Bacteroidia</taxon>
        <taxon>Bacteroidales</taxon>
        <taxon>Bacteroidaceae</taxon>
        <taxon>Bacteroides</taxon>
    </lineage>
</organism>
<dbReference type="Gene3D" id="1.50.10.100">
    <property type="entry name" value="Chondroitin AC/alginate lyase"/>
    <property type="match status" value="1"/>
</dbReference>
<dbReference type="GO" id="GO:0016829">
    <property type="term" value="F:lyase activity"/>
    <property type="evidence" value="ECO:0007669"/>
    <property type="project" value="InterPro"/>
</dbReference>
<feature type="domain" description="Endo-acting ulvan lyase C-terminal" evidence="3">
    <location>
        <begin position="791"/>
        <end position="865"/>
    </location>
</feature>
<protein>
    <submittedName>
        <fullName evidence="5">Heparinase II/III-family protein</fullName>
    </submittedName>
</protein>
<evidence type="ECO:0000313" key="6">
    <source>
        <dbReference type="Proteomes" id="UP000824108"/>
    </source>
</evidence>
<dbReference type="Proteomes" id="UP000824108">
    <property type="component" value="Unassembled WGS sequence"/>
</dbReference>
<gene>
    <name evidence="5" type="ORF">H9807_07265</name>
</gene>
<dbReference type="AlphaFoldDB" id="A0A9D2KE56"/>
<dbReference type="InterPro" id="IPR008929">
    <property type="entry name" value="Chondroitin_lyas"/>
</dbReference>
<dbReference type="Pfam" id="PF26377">
    <property type="entry name" value="Ulvan_lyase_2nd"/>
    <property type="match status" value="1"/>
</dbReference>
<dbReference type="InterPro" id="IPR012480">
    <property type="entry name" value="Hepar_II_III_C"/>
</dbReference>
<comment type="subcellular location">
    <subcellularLocation>
        <location evidence="1">Cell envelope</location>
    </subcellularLocation>
</comment>
<accession>A0A9D2KE56</accession>